<feature type="compositionally biased region" description="Low complexity" evidence="1">
    <location>
        <begin position="242"/>
        <end position="254"/>
    </location>
</feature>
<feature type="region of interest" description="Disordered" evidence="1">
    <location>
        <begin position="239"/>
        <end position="260"/>
    </location>
</feature>
<evidence type="ECO:0000313" key="2">
    <source>
        <dbReference type="EMBL" id="KIY96940.1"/>
    </source>
</evidence>
<feature type="non-terminal residue" evidence="2">
    <location>
        <position position="1"/>
    </location>
</feature>
<protein>
    <recommendedName>
        <fullName evidence="4">Glycosyl transferase family 1 domain-containing protein</fullName>
    </recommendedName>
</protein>
<keyword evidence="3" id="KW-1185">Reference proteome</keyword>
<evidence type="ECO:0000313" key="3">
    <source>
        <dbReference type="Proteomes" id="UP000054498"/>
    </source>
</evidence>
<proteinExistence type="predicted"/>
<dbReference type="KEGG" id="mng:MNEG_11024"/>
<dbReference type="RefSeq" id="XP_013895960.1">
    <property type="nucleotide sequence ID" value="XM_014040506.1"/>
</dbReference>
<evidence type="ECO:0000256" key="1">
    <source>
        <dbReference type="SAM" id="MobiDB-lite"/>
    </source>
</evidence>
<dbReference type="Pfam" id="PF13692">
    <property type="entry name" value="Glyco_trans_1_4"/>
    <property type="match status" value="1"/>
</dbReference>
<dbReference type="OrthoDB" id="546977at2759"/>
<accession>A0A0D2MQM9</accession>
<dbReference type="SUPFAM" id="SSF53756">
    <property type="entry name" value="UDP-Glycosyltransferase/glycogen phosphorylase"/>
    <property type="match status" value="1"/>
</dbReference>
<dbReference type="GeneID" id="25728245"/>
<dbReference type="STRING" id="145388.A0A0D2MQM9"/>
<sequence length="464" mass="47152">GGYFSRVSYSHATEGVVTWREGGVTHHAALKDADVSAGALLQAGMAAVSFGAGGGVGGSYGGVFGGAGAGYGGGSGGGCAQAAYPGLVLQRLIGEGEAALAGGGGGTGDFWVVVDADASQRPAPGTDAAASLLEALAARWGRRVLVAVQNVHFLPFGSHGTAPRAPSLLEAWSRIGGVVCPSEFVARYLTESPEAAAGALAAARACVVPYAAWGAYGAQPFEDVGARVVGLMAQQARRRQEQQQQRQQQQQQQQGRGGQQQVEEKGSDLFFALARRLPHFRFLAVTSDDQIAAQVSVLGPHNVQIAPPQDGVSALLAGAWAVVVPSVWQEAFGMVVVDAMLRGLPVITSDLGGLPEAGLGAAAALPVSPMALPVAEGGGGSSGGWPCASWRDRAYTEQPASVVEAWAGALAALLKGPGAVGRYAAAAAAARAAALAHVADRNRFLGRFKGWLDTIEAADRDGSL</sequence>
<dbReference type="Gene3D" id="3.40.50.2000">
    <property type="entry name" value="Glycogen Phosphorylase B"/>
    <property type="match status" value="1"/>
</dbReference>
<reference evidence="2 3" key="1">
    <citation type="journal article" date="2013" name="BMC Genomics">
        <title>Reconstruction of the lipid metabolism for the microalga Monoraphidium neglectum from its genome sequence reveals characteristics suitable for biofuel production.</title>
        <authorList>
            <person name="Bogen C."/>
            <person name="Al-Dilaimi A."/>
            <person name="Albersmeier A."/>
            <person name="Wichmann J."/>
            <person name="Grundmann M."/>
            <person name="Rupp O."/>
            <person name="Lauersen K.J."/>
            <person name="Blifernez-Klassen O."/>
            <person name="Kalinowski J."/>
            <person name="Goesmann A."/>
            <person name="Mussgnug J.H."/>
            <person name="Kruse O."/>
        </authorList>
    </citation>
    <scope>NUCLEOTIDE SEQUENCE [LARGE SCALE GENOMIC DNA]</scope>
    <source>
        <strain evidence="2 3">SAG 48.87</strain>
    </source>
</reference>
<gene>
    <name evidence="2" type="ORF">MNEG_11024</name>
</gene>
<dbReference type="AlphaFoldDB" id="A0A0D2MQM9"/>
<dbReference type="Proteomes" id="UP000054498">
    <property type="component" value="Unassembled WGS sequence"/>
</dbReference>
<organism evidence="2 3">
    <name type="scientific">Monoraphidium neglectum</name>
    <dbReference type="NCBI Taxonomy" id="145388"/>
    <lineage>
        <taxon>Eukaryota</taxon>
        <taxon>Viridiplantae</taxon>
        <taxon>Chlorophyta</taxon>
        <taxon>core chlorophytes</taxon>
        <taxon>Chlorophyceae</taxon>
        <taxon>CS clade</taxon>
        <taxon>Sphaeropleales</taxon>
        <taxon>Selenastraceae</taxon>
        <taxon>Monoraphidium</taxon>
    </lineage>
</organism>
<evidence type="ECO:0008006" key="4">
    <source>
        <dbReference type="Google" id="ProtNLM"/>
    </source>
</evidence>
<name>A0A0D2MQM9_9CHLO</name>
<dbReference type="EMBL" id="KK102779">
    <property type="protein sequence ID" value="KIY96940.1"/>
    <property type="molecule type" value="Genomic_DNA"/>
</dbReference>